<protein>
    <submittedName>
        <fullName evidence="1">Uncharacterized protein</fullName>
    </submittedName>
</protein>
<evidence type="ECO:0000313" key="1">
    <source>
        <dbReference type="EMBL" id="GAG12966.1"/>
    </source>
</evidence>
<feature type="non-terminal residue" evidence="1">
    <location>
        <position position="1"/>
    </location>
</feature>
<gene>
    <name evidence="1" type="ORF">S01H1_37564</name>
</gene>
<dbReference type="EMBL" id="BARS01023602">
    <property type="protein sequence ID" value="GAG12966.1"/>
    <property type="molecule type" value="Genomic_DNA"/>
</dbReference>
<comment type="caution">
    <text evidence="1">The sequence shown here is derived from an EMBL/GenBank/DDBJ whole genome shotgun (WGS) entry which is preliminary data.</text>
</comment>
<reference evidence="1" key="1">
    <citation type="journal article" date="2014" name="Front. Microbiol.">
        <title>High frequency of phylogenetically diverse reductive dehalogenase-homologous genes in deep subseafloor sedimentary metagenomes.</title>
        <authorList>
            <person name="Kawai M."/>
            <person name="Futagami T."/>
            <person name="Toyoda A."/>
            <person name="Takaki Y."/>
            <person name="Nishi S."/>
            <person name="Hori S."/>
            <person name="Arai W."/>
            <person name="Tsubouchi T."/>
            <person name="Morono Y."/>
            <person name="Uchiyama I."/>
            <person name="Ito T."/>
            <person name="Fujiyama A."/>
            <person name="Inagaki F."/>
            <person name="Takami H."/>
        </authorList>
    </citation>
    <scope>NUCLEOTIDE SEQUENCE</scope>
    <source>
        <strain evidence="1">Expedition CK06-06</strain>
    </source>
</reference>
<dbReference type="AlphaFoldDB" id="X0WJX4"/>
<proteinExistence type="predicted"/>
<organism evidence="1">
    <name type="scientific">marine sediment metagenome</name>
    <dbReference type="NCBI Taxonomy" id="412755"/>
    <lineage>
        <taxon>unclassified sequences</taxon>
        <taxon>metagenomes</taxon>
        <taxon>ecological metagenomes</taxon>
    </lineage>
</organism>
<sequence length="49" mass="5989">DWVLADDQQYDTMRKNVPEAVMMFNWERESGKLLDIYRRLSHRFDNRAA</sequence>
<accession>X0WJX4</accession>
<name>X0WJX4_9ZZZZ</name>